<proteinExistence type="inferred from homology"/>
<evidence type="ECO:0000313" key="4">
    <source>
        <dbReference type="Proteomes" id="UP001595767"/>
    </source>
</evidence>
<dbReference type="InterPro" id="IPR013538">
    <property type="entry name" value="ASHA1/2-like_C"/>
</dbReference>
<sequence length="149" mass="16710">MDQPTVRPPDLSARPHELTVERVMQAPPSLLYAAWTKGLDLWLAVPGSVLGRPGVNEPLYFDTGTPDKRNPHYGRILALEPDRRVEFTWVTAATDGVETVVAAEFRKQPRGIRLHLRHSGFPTAAIRDLHQQVWPEMLERLDEVTGSVG</sequence>
<dbReference type="Gene3D" id="3.30.530.20">
    <property type="match status" value="1"/>
</dbReference>
<comment type="similarity">
    <text evidence="1">Belongs to the AHA1 family.</text>
</comment>
<gene>
    <name evidence="3" type="ORF">ACFOW8_05380</name>
</gene>
<dbReference type="SUPFAM" id="SSF55961">
    <property type="entry name" value="Bet v1-like"/>
    <property type="match status" value="1"/>
</dbReference>
<evidence type="ECO:0000259" key="2">
    <source>
        <dbReference type="Pfam" id="PF08327"/>
    </source>
</evidence>
<evidence type="ECO:0000313" key="3">
    <source>
        <dbReference type="EMBL" id="MFC4124355.1"/>
    </source>
</evidence>
<organism evidence="3 4">
    <name type="scientific">Nocardia rhizosphaerae</name>
    <dbReference type="NCBI Taxonomy" id="1691571"/>
    <lineage>
        <taxon>Bacteria</taxon>
        <taxon>Bacillati</taxon>
        <taxon>Actinomycetota</taxon>
        <taxon>Actinomycetes</taxon>
        <taxon>Mycobacteriales</taxon>
        <taxon>Nocardiaceae</taxon>
        <taxon>Nocardia</taxon>
    </lineage>
</organism>
<dbReference type="InterPro" id="IPR023393">
    <property type="entry name" value="START-like_dom_sf"/>
</dbReference>
<comment type="caution">
    <text evidence="3">The sequence shown here is derived from an EMBL/GenBank/DDBJ whole genome shotgun (WGS) entry which is preliminary data.</text>
</comment>
<dbReference type="RefSeq" id="WP_378546290.1">
    <property type="nucleotide sequence ID" value="NZ_JBHSBA010000003.1"/>
</dbReference>
<protein>
    <submittedName>
        <fullName evidence="3">SRPBCC domain-containing protein</fullName>
    </submittedName>
</protein>
<feature type="domain" description="Activator of Hsp90 ATPase homologue 1/2-like C-terminal" evidence="2">
    <location>
        <begin position="26"/>
        <end position="144"/>
    </location>
</feature>
<keyword evidence="4" id="KW-1185">Reference proteome</keyword>
<evidence type="ECO:0000256" key="1">
    <source>
        <dbReference type="ARBA" id="ARBA00006817"/>
    </source>
</evidence>
<accession>A0ABV8L1E5</accession>
<reference evidence="4" key="1">
    <citation type="journal article" date="2019" name="Int. J. Syst. Evol. Microbiol.">
        <title>The Global Catalogue of Microorganisms (GCM) 10K type strain sequencing project: providing services to taxonomists for standard genome sequencing and annotation.</title>
        <authorList>
            <consortium name="The Broad Institute Genomics Platform"/>
            <consortium name="The Broad Institute Genome Sequencing Center for Infectious Disease"/>
            <person name="Wu L."/>
            <person name="Ma J."/>
        </authorList>
    </citation>
    <scope>NUCLEOTIDE SEQUENCE [LARGE SCALE GENOMIC DNA]</scope>
    <source>
        <strain evidence="4">CGMCC 4.7204</strain>
    </source>
</reference>
<name>A0ABV8L1E5_9NOCA</name>
<dbReference type="Pfam" id="PF08327">
    <property type="entry name" value="AHSA1"/>
    <property type="match status" value="1"/>
</dbReference>
<dbReference type="Proteomes" id="UP001595767">
    <property type="component" value="Unassembled WGS sequence"/>
</dbReference>
<dbReference type="EMBL" id="JBHSBA010000003">
    <property type="protein sequence ID" value="MFC4124355.1"/>
    <property type="molecule type" value="Genomic_DNA"/>
</dbReference>
<dbReference type="CDD" id="cd07814">
    <property type="entry name" value="SRPBCC_CalC_Aha1-like"/>
    <property type="match status" value="1"/>
</dbReference>